<dbReference type="RefSeq" id="WP_188625204.1">
    <property type="nucleotide sequence ID" value="NZ_BMIL01000001.1"/>
</dbReference>
<reference evidence="1" key="1">
    <citation type="journal article" date="2014" name="Int. J. Syst. Evol. Microbiol.">
        <title>Complete genome sequence of Corynebacterium casei LMG S-19264T (=DSM 44701T), isolated from a smear-ripened cheese.</title>
        <authorList>
            <consortium name="US DOE Joint Genome Institute (JGI-PGF)"/>
            <person name="Walter F."/>
            <person name="Albersmeier A."/>
            <person name="Kalinowski J."/>
            <person name="Ruckert C."/>
        </authorList>
    </citation>
    <scope>NUCLEOTIDE SEQUENCE</scope>
    <source>
        <strain evidence="1">CGMCC 1.15343</strain>
    </source>
</reference>
<proteinExistence type="predicted"/>
<accession>A0A916TZH1</accession>
<evidence type="ECO:0000313" key="1">
    <source>
        <dbReference type="EMBL" id="GGC54060.1"/>
    </source>
</evidence>
<comment type="caution">
    <text evidence="1">The sequence shown here is derived from an EMBL/GenBank/DDBJ whole genome shotgun (WGS) entry which is preliminary data.</text>
</comment>
<dbReference type="AlphaFoldDB" id="A0A916TZH1"/>
<dbReference type="EMBL" id="BMIL01000001">
    <property type="protein sequence ID" value="GGC54060.1"/>
    <property type="molecule type" value="Genomic_DNA"/>
</dbReference>
<organism evidence="1 2">
    <name type="scientific">Pedobacter quisquiliarum</name>
    <dbReference type="NCBI Taxonomy" id="1834438"/>
    <lineage>
        <taxon>Bacteria</taxon>
        <taxon>Pseudomonadati</taxon>
        <taxon>Bacteroidota</taxon>
        <taxon>Sphingobacteriia</taxon>
        <taxon>Sphingobacteriales</taxon>
        <taxon>Sphingobacteriaceae</taxon>
        <taxon>Pedobacter</taxon>
    </lineage>
</organism>
<sequence>MKILITGGKSAGTLKLLKAFEGHEIILADYGETPSFGSAAYTFLSLGEENDAIAHNLLNTCLDHGVECLLPLHEFEVSQVSKSAVLFEEFNITVLLPSLIDLPKFFYPLQDVDPKSPWAIFVKGELKFPVEATAALHALGKEHELNGVFYIPEQLEQPTAILFTIK</sequence>
<reference evidence="1" key="2">
    <citation type="submission" date="2020-09" db="EMBL/GenBank/DDBJ databases">
        <authorList>
            <person name="Sun Q."/>
            <person name="Zhou Y."/>
        </authorList>
    </citation>
    <scope>NUCLEOTIDE SEQUENCE</scope>
    <source>
        <strain evidence="1">CGMCC 1.15343</strain>
    </source>
</reference>
<gene>
    <name evidence="1" type="ORF">GCM10011387_04570</name>
</gene>
<dbReference type="Proteomes" id="UP000651668">
    <property type="component" value="Unassembled WGS sequence"/>
</dbReference>
<keyword evidence="2" id="KW-1185">Reference proteome</keyword>
<evidence type="ECO:0000313" key="2">
    <source>
        <dbReference type="Proteomes" id="UP000651668"/>
    </source>
</evidence>
<dbReference type="Gene3D" id="3.40.50.20">
    <property type="match status" value="1"/>
</dbReference>
<name>A0A916TZH1_9SPHI</name>
<protein>
    <submittedName>
        <fullName evidence="1">Uncharacterized protein</fullName>
    </submittedName>
</protein>